<dbReference type="Proteomes" id="UP001198830">
    <property type="component" value="Unassembled WGS sequence"/>
</dbReference>
<keyword evidence="1" id="KW-1133">Transmembrane helix</keyword>
<feature type="transmembrane region" description="Helical" evidence="1">
    <location>
        <begin position="20"/>
        <end position="41"/>
    </location>
</feature>
<feature type="transmembrane region" description="Helical" evidence="1">
    <location>
        <begin position="91"/>
        <end position="114"/>
    </location>
</feature>
<dbReference type="RefSeq" id="WP_228226088.1">
    <property type="nucleotide sequence ID" value="NZ_JAJGNP010000001.1"/>
</dbReference>
<accession>A0ABS8GYF4</accession>
<gene>
    <name evidence="2" type="ORF">LL253_01275</name>
</gene>
<keyword evidence="1" id="KW-0472">Membrane</keyword>
<reference evidence="2 3" key="1">
    <citation type="submission" date="2021-10" db="EMBL/GenBank/DDBJ databases">
        <title>The diversity and Nitrogen Metabolism of Culturable Nitrate-Utilizing Bacteria Within the Oxygen Minimum Zone of the Changjiang (Yangtze River)Estuary.</title>
        <authorList>
            <person name="Zhang D."/>
            <person name="Zheng J."/>
            <person name="Liu S."/>
            <person name="He W."/>
        </authorList>
    </citation>
    <scope>NUCLEOTIDE SEQUENCE [LARGE SCALE GENOMIC DNA]</scope>
    <source>
        <strain evidence="2 3">FXH275-2</strain>
    </source>
</reference>
<organism evidence="2 3">
    <name type="scientific">Sphingobium soli</name>
    <dbReference type="NCBI Taxonomy" id="1591116"/>
    <lineage>
        <taxon>Bacteria</taxon>
        <taxon>Pseudomonadati</taxon>
        <taxon>Pseudomonadota</taxon>
        <taxon>Alphaproteobacteria</taxon>
        <taxon>Sphingomonadales</taxon>
        <taxon>Sphingomonadaceae</taxon>
        <taxon>Sphingobium</taxon>
    </lineage>
</organism>
<keyword evidence="3" id="KW-1185">Reference proteome</keyword>
<evidence type="ECO:0000256" key="1">
    <source>
        <dbReference type="SAM" id="Phobius"/>
    </source>
</evidence>
<name>A0ABS8GYF4_9SPHN</name>
<evidence type="ECO:0000313" key="2">
    <source>
        <dbReference type="EMBL" id="MCC4231315.1"/>
    </source>
</evidence>
<sequence>MRPGSGISILAARHVERLSVRAAFWTLIFITLLSALAPIGAPLTRLKGSAFNPATTEVVLKSRASTMQAMSPSRRKDADGVSHAFLVIRKAAWLTLAAGAAGVAAMPLPAVPVLRRHNLLRAHRARAPPAGL</sequence>
<keyword evidence="1" id="KW-0812">Transmembrane</keyword>
<protein>
    <submittedName>
        <fullName evidence="2">Uncharacterized protein</fullName>
    </submittedName>
</protein>
<proteinExistence type="predicted"/>
<comment type="caution">
    <text evidence="2">The sequence shown here is derived from an EMBL/GenBank/DDBJ whole genome shotgun (WGS) entry which is preliminary data.</text>
</comment>
<evidence type="ECO:0000313" key="3">
    <source>
        <dbReference type="Proteomes" id="UP001198830"/>
    </source>
</evidence>
<dbReference type="EMBL" id="JAJGNP010000001">
    <property type="protein sequence ID" value="MCC4231315.1"/>
    <property type="molecule type" value="Genomic_DNA"/>
</dbReference>